<evidence type="ECO:0000313" key="2">
    <source>
        <dbReference type="Proteomes" id="UP000461948"/>
    </source>
</evidence>
<dbReference type="Proteomes" id="UP000461948">
    <property type="component" value="Unassembled WGS sequence"/>
</dbReference>
<protein>
    <submittedName>
        <fullName evidence="1">Uncharacterized protein</fullName>
    </submittedName>
</protein>
<sequence length="64" mass="7293">MEGEGGQVVRILTGIRMRDTESRAYDMQQVKLTDEEGDDSASLAVRKFLRNVTLLALFIVKHQR</sequence>
<name>A0A7X2MQN0_ENTAG</name>
<comment type="caution">
    <text evidence="1">The sequence shown here is derived from an EMBL/GenBank/DDBJ whole genome shotgun (WGS) entry which is preliminary data.</text>
</comment>
<dbReference type="AlphaFoldDB" id="A0A7X2MQN0"/>
<reference evidence="1 2" key="1">
    <citation type="submission" date="2019-11" db="EMBL/GenBank/DDBJ databases">
        <title>Draft Genome Sequence of Plant Growth-Promoting Rhizosphere-Associated Bacteria.</title>
        <authorList>
            <person name="Vasilyev I.Y."/>
            <person name="Radchenko V."/>
            <person name="Ilnitskaya E.V."/>
        </authorList>
    </citation>
    <scope>NUCLEOTIDE SEQUENCE [LARGE SCALE GENOMIC DNA]</scope>
    <source>
        <strain evidence="1 2">VRA_MhP_f</strain>
    </source>
</reference>
<gene>
    <name evidence="1" type="ORF">GKC49_21230</name>
</gene>
<accession>A0A7X2MQN0</accession>
<evidence type="ECO:0000313" key="1">
    <source>
        <dbReference type="EMBL" id="MSE17534.1"/>
    </source>
</evidence>
<organism evidence="1 2">
    <name type="scientific">Enterobacter agglomerans</name>
    <name type="common">Erwinia herbicola</name>
    <name type="synonym">Pantoea agglomerans</name>
    <dbReference type="NCBI Taxonomy" id="549"/>
    <lineage>
        <taxon>Bacteria</taxon>
        <taxon>Pseudomonadati</taxon>
        <taxon>Pseudomonadota</taxon>
        <taxon>Gammaproteobacteria</taxon>
        <taxon>Enterobacterales</taxon>
        <taxon>Erwiniaceae</taxon>
        <taxon>Pantoea</taxon>
        <taxon>Pantoea agglomerans group</taxon>
    </lineage>
</organism>
<dbReference type="EMBL" id="WKLC01001223">
    <property type="protein sequence ID" value="MSE17534.1"/>
    <property type="molecule type" value="Genomic_DNA"/>
</dbReference>
<proteinExistence type="predicted"/>